<accession>A0ABT5HS95</accession>
<evidence type="ECO:0000313" key="5">
    <source>
        <dbReference type="Proteomes" id="UP001214854"/>
    </source>
</evidence>
<dbReference type="CDD" id="cd04690">
    <property type="entry name" value="NUDIX_Hydrolase"/>
    <property type="match status" value="1"/>
</dbReference>
<protein>
    <submittedName>
        <fullName evidence="4">NUDIX domain-containing protein</fullName>
    </submittedName>
</protein>
<dbReference type="SUPFAM" id="SSF55811">
    <property type="entry name" value="Nudix"/>
    <property type="match status" value="1"/>
</dbReference>
<sequence>MSQIIRLATALIVDRTRKLALVVRKRGSAFFMQAGGKIDVGETPFDALRRELREEIGVEIAPEQAEYLGEFHAEAVNEAGHSVHSHAFYIEIDRPVFAAAEIEEIRWIDPSDAVDLPLAPLSKYQLMPIAAKRLGL</sequence>
<dbReference type="InterPro" id="IPR020084">
    <property type="entry name" value="NUDIX_hydrolase_CS"/>
</dbReference>
<dbReference type="EMBL" id="JAQQKX010000004">
    <property type="protein sequence ID" value="MDC7682924.1"/>
    <property type="molecule type" value="Genomic_DNA"/>
</dbReference>
<dbReference type="Pfam" id="PF00293">
    <property type="entry name" value="NUDIX"/>
    <property type="match status" value="1"/>
</dbReference>
<dbReference type="Gene3D" id="3.90.79.10">
    <property type="entry name" value="Nucleoside Triphosphate Pyrophosphohydrolase"/>
    <property type="match status" value="1"/>
</dbReference>
<reference evidence="4 5" key="1">
    <citation type="submission" date="2023-01" db="EMBL/GenBank/DDBJ databases">
        <title>Novel species of the genus Asticcacaulis isolated from rivers.</title>
        <authorList>
            <person name="Lu H."/>
        </authorList>
    </citation>
    <scope>NUCLEOTIDE SEQUENCE [LARGE SCALE GENOMIC DNA]</scope>
    <source>
        <strain evidence="4 5">BYS171W</strain>
    </source>
</reference>
<comment type="cofactor">
    <cofactor evidence="1">
        <name>Mg(2+)</name>
        <dbReference type="ChEBI" id="CHEBI:18420"/>
    </cofactor>
</comment>
<name>A0ABT5HS95_9CAUL</name>
<comment type="caution">
    <text evidence="4">The sequence shown here is derived from an EMBL/GenBank/DDBJ whole genome shotgun (WGS) entry which is preliminary data.</text>
</comment>
<evidence type="ECO:0000313" key="4">
    <source>
        <dbReference type="EMBL" id="MDC7682924.1"/>
    </source>
</evidence>
<dbReference type="PROSITE" id="PS00893">
    <property type="entry name" value="NUDIX_BOX"/>
    <property type="match status" value="1"/>
</dbReference>
<organism evidence="4 5">
    <name type="scientific">Asticcacaulis aquaticus</name>
    <dbReference type="NCBI Taxonomy" id="2984212"/>
    <lineage>
        <taxon>Bacteria</taxon>
        <taxon>Pseudomonadati</taxon>
        <taxon>Pseudomonadota</taxon>
        <taxon>Alphaproteobacteria</taxon>
        <taxon>Caulobacterales</taxon>
        <taxon>Caulobacteraceae</taxon>
        <taxon>Asticcacaulis</taxon>
    </lineage>
</organism>
<dbReference type="PANTHER" id="PTHR43736">
    <property type="entry name" value="ADP-RIBOSE PYROPHOSPHATASE"/>
    <property type="match status" value="1"/>
</dbReference>
<evidence type="ECO:0000256" key="1">
    <source>
        <dbReference type="ARBA" id="ARBA00001946"/>
    </source>
</evidence>
<keyword evidence="2" id="KW-0378">Hydrolase</keyword>
<dbReference type="Proteomes" id="UP001214854">
    <property type="component" value="Unassembled WGS sequence"/>
</dbReference>
<evidence type="ECO:0000259" key="3">
    <source>
        <dbReference type="PROSITE" id="PS51462"/>
    </source>
</evidence>
<gene>
    <name evidence="4" type="ORF">PQU92_06530</name>
</gene>
<dbReference type="RefSeq" id="WP_272747410.1">
    <property type="nucleotide sequence ID" value="NZ_JAQQKX010000004.1"/>
</dbReference>
<proteinExistence type="predicted"/>
<dbReference type="PANTHER" id="PTHR43736:SF1">
    <property type="entry name" value="DIHYDRONEOPTERIN TRIPHOSPHATE DIPHOSPHATASE"/>
    <property type="match status" value="1"/>
</dbReference>
<feature type="domain" description="Nudix hydrolase" evidence="3">
    <location>
        <begin position="4"/>
        <end position="132"/>
    </location>
</feature>
<evidence type="ECO:0000256" key="2">
    <source>
        <dbReference type="ARBA" id="ARBA00022801"/>
    </source>
</evidence>
<dbReference type="PROSITE" id="PS51462">
    <property type="entry name" value="NUDIX"/>
    <property type="match status" value="1"/>
</dbReference>
<keyword evidence="5" id="KW-1185">Reference proteome</keyword>
<dbReference type="InterPro" id="IPR000086">
    <property type="entry name" value="NUDIX_hydrolase_dom"/>
</dbReference>
<dbReference type="InterPro" id="IPR015797">
    <property type="entry name" value="NUDIX_hydrolase-like_dom_sf"/>
</dbReference>